<name>Q94M94_9CAUD</name>
<dbReference type="EMBL" id="AF176025">
    <property type="protein sequence ID" value="AAK56825.1"/>
    <property type="molecule type" value="Genomic_DNA"/>
</dbReference>
<evidence type="ECO:0000313" key="3">
    <source>
        <dbReference type="Proteomes" id="UP000001720"/>
    </source>
</evidence>
<dbReference type="RefSeq" id="NP_116526.1">
    <property type="nucleotide sequence ID" value="NC_002796.1"/>
</dbReference>
<dbReference type="EMBL" id="AJ245616">
    <property type="protein sequence ID" value="CAC80175.1"/>
    <property type="molecule type" value="mRNA"/>
</dbReference>
<organism evidence="1 4">
    <name type="scientific">Lactococcus phage BK5-T</name>
    <dbReference type="NCBI Taxonomy" id="31754"/>
    <lineage>
        <taxon>Viruses</taxon>
        <taxon>Duplodnaviria</taxon>
        <taxon>Heunggongvirae</taxon>
        <taxon>Uroviricota</taxon>
        <taxon>Caudoviricetes</taxon>
        <taxon>Sandinevirus</taxon>
        <taxon>Sandinevirus BK5T</taxon>
    </lineage>
</organism>
<dbReference type="RefSeq" id="YP_010133254.1">
    <property type="nucleotide sequence ID" value="NC_056724.1"/>
</dbReference>
<evidence type="ECO:0000313" key="1">
    <source>
        <dbReference type="EMBL" id="AAK56825.1"/>
    </source>
</evidence>
<dbReference type="KEGG" id="vg:65974471"/>
<dbReference type="GeneID" id="921284"/>
<reference evidence="2 3" key="3">
    <citation type="submission" date="1999-08" db="EMBL/GenBank/DDBJ databases">
        <title>Analysis of the sequence, cos site and structural proteins of the Lactococcus lactis temperate bacteriophage BK5-T.</title>
        <authorList>
            <person name="Mahanivong C."/>
            <person name="Boyce J.D."/>
            <person name="Davidson B.E."/>
            <person name="Hillier A.J."/>
        </authorList>
    </citation>
    <scope>NUCLEOTIDE SEQUENCE [LARGE SCALE GENOMIC DNA]</scope>
</reference>
<evidence type="ECO:0000313" key="2">
    <source>
        <dbReference type="EMBL" id="CAC80175.1"/>
    </source>
</evidence>
<dbReference type="Proteomes" id="UP000001720">
    <property type="component" value="Segment"/>
</dbReference>
<sequence>MSSVQMSSLYSYESRIVRLDYKQHKQMNFHLNKKLVVHYNPISNLCSQEIELHICSLYSNDLPQ</sequence>
<dbReference type="Proteomes" id="UP000001781">
    <property type="component" value="Genome"/>
</dbReference>
<dbReference type="KEGG" id="vg:921284"/>
<reference evidence="1 4" key="4">
    <citation type="journal article" date="2001" name="Virology">
        <title>Comparative genomics of lactococcal phages: insight from the complete genome sequence of Lactococcus lactis phage BK5-T.</title>
        <authorList>
            <person name="Desiere F."/>
            <person name="Mahanivong C."/>
            <person name="Hillier A.J."/>
            <person name="Chandry P.S."/>
            <person name="Davidson B.E."/>
            <person name="Brussow H."/>
        </authorList>
    </citation>
    <scope>NUCLEOTIDE SEQUENCE</scope>
</reference>
<accession>Q94M94</accession>
<reference evidence="4" key="1">
    <citation type="journal article" date="1990" name="Appl. Environ. Microbiol.">
        <title>Molecular characterization of promoters of the Lactococcus lactis subsp. cremoris temperate bacteriophage BK5-T and identification of a phage gene implicated in the regulation of promoter activity.</title>
        <authorList>
            <person name="Lakshmidevi G."/>
            <person name="Davidson B.E."/>
            <person name="Hillier A.J."/>
        </authorList>
    </citation>
    <scope>NUCLEOTIDE SEQUENCE [LARGE SCALE GENOMIC DNA]</scope>
</reference>
<keyword evidence="3" id="KW-1185">Reference proteome</keyword>
<dbReference type="GeneID" id="65974471"/>
<protein>
    <submittedName>
        <fullName evidence="1">Uncharacterized protein</fullName>
    </submittedName>
</protein>
<reference evidence="1 4" key="2">
    <citation type="journal article" date="1995" name="Appl. Environ. Microbiol.">
        <title>Sequence analysis of the Lactococcus lactis temperate bacteriophage BK5-T and demonstration that the phage DNA has cohesive ends.</title>
        <authorList>
            <person name="Boyce J.D."/>
            <person name="Davidson B.E."/>
            <person name="Hillier A.J."/>
        </authorList>
    </citation>
    <scope>NUCLEOTIDE SEQUENCE [LARGE SCALE GENOMIC DNA]</scope>
</reference>
<evidence type="ECO:0000313" key="4">
    <source>
        <dbReference type="Proteomes" id="UP000001781"/>
    </source>
</evidence>
<proteinExistence type="evidence at transcript level"/>